<dbReference type="SMART" id="SM00507">
    <property type="entry name" value="HNHc"/>
    <property type="match status" value="1"/>
</dbReference>
<proteinExistence type="predicted"/>
<dbReference type="GO" id="GO:0008270">
    <property type="term" value="F:zinc ion binding"/>
    <property type="evidence" value="ECO:0007669"/>
    <property type="project" value="InterPro"/>
</dbReference>
<dbReference type="CDD" id="cd00085">
    <property type="entry name" value="HNHc"/>
    <property type="match status" value="1"/>
</dbReference>
<dbReference type="AlphaFoldDB" id="A0A558GKM1"/>
<keyword evidence="2" id="KW-0540">Nuclease</keyword>
<evidence type="ECO:0000259" key="1">
    <source>
        <dbReference type="SMART" id="SM00507"/>
    </source>
</evidence>
<dbReference type="EMBL" id="VMTY01000005">
    <property type="protein sequence ID" value="TVU57416.1"/>
    <property type="molecule type" value="Genomic_DNA"/>
</dbReference>
<dbReference type="InterPro" id="IPR002711">
    <property type="entry name" value="HNH"/>
</dbReference>
<dbReference type="GO" id="GO:0004519">
    <property type="term" value="F:endonuclease activity"/>
    <property type="evidence" value="ECO:0007669"/>
    <property type="project" value="UniProtKB-KW"/>
</dbReference>
<keyword evidence="2" id="KW-0255">Endonuclease</keyword>
<comment type="caution">
    <text evidence="2">The sequence shown here is derived from an EMBL/GenBank/DDBJ whole genome shotgun (WGS) entry which is preliminary data.</text>
</comment>
<evidence type="ECO:0000313" key="3">
    <source>
        <dbReference type="Proteomes" id="UP000320531"/>
    </source>
</evidence>
<feature type="domain" description="HNH nuclease" evidence="1">
    <location>
        <begin position="244"/>
        <end position="296"/>
    </location>
</feature>
<protein>
    <submittedName>
        <fullName evidence="2">HNH endonuclease</fullName>
    </submittedName>
</protein>
<dbReference type="Pfam" id="PF01844">
    <property type="entry name" value="HNH"/>
    <property type="match status" value="1"/>
</dbReference>
<name>A0A558GKM1_9CORY</name>
<evidence type="ECO:0000313" key="2">
    <source>
        <dbReference type="EMBL" id="TVU57416.1"/>
    </source>
</evidence>
<dbReference type="InterPro" id="IPR003615">
    <property type="entry name" value="HNH_nuc"/>
</dbReference>
<gene>
    <name evidence="2" type="ORF">FQK23_02535</name>
</gene>
<dbReference type="Gene3D" id="1.10.30.50">
    <property type="match status" value="1"/>
</dbReference>
<sequence>MKLGDLLGALARGMHVVSLCAGHTREEMLALGATPRMARQLEGLHRVYFGQTAFTAKQRRARETDHALDTLLQIERHVARVKNSRQAWDLRVELCSTPEGEIARVAKLRLSELKPEPSPGVRVRRSAGGMHKLIITDRPRAIANLVGTLKATSDDLLKAVHEVFSGGGAPKPALHAHVIVRLEQLDKIVRGEGDDIILQATDGGTMTGAEFLRTQFAARGFVSLFHPVEGPVNLYYGSRFANDKQRLLLGAEHPTCAWLGCTRPAAECQMHHIRRWQDGGPTNLDNLVPLCKYHNAINDDDPARPTYRGRIDRVEGRMAWLPPDGAPPIPIPSPVWD</sequence>
<organism evidence="2 3">
    <name type="scientific">Corynebacterium aurimucosum</name>
    <dbReference type="NCBI Taxonomy" id="169292"/>
    <lineage>
        <taxon>Bacteria</taxon>
        <taxon>Bacillati</taxon>
        <taxon>Actinomycetota</taxon>
        <taxon>Actinomycetes</taxon>
        <taxon>Mycobacteriales</taxon>
        <taxon>Corynebacteriaceae</taxon>
        <taxon>Corynebacterium</taxon>
    </lineage>
</organism>
<reference evidence="2 3" key="1">
    <citation type="submission" date="2019-07" db="EMBL/GenBank/DDBJ databases">
        <title>Draft genome of C. aurimucosum strain 14-2523.</title>
        <authorList>
            <person name="Pacheco L.G.C."/>
            <person name="Aguiar E.R.G.R."/>
            <person name="Navas J."/>
            <person name="Santos C.S."/>
            <person name="Rocha D.J.P.G."/>
        </authorList>
    </citation>
    <scope>NUCLEOTIDE SEQUENCE [LARGE SCALE GENOMIC DNA]</scope>
    <source>
        <strain evidence="2 3">14-2523</strain>
    </source>
</reference>
<keyword evidence="2" id="KW-0378">Hydrolase</keyword>
<accession>A0A558GKM1</accession>
<dbReference type="Proteomes" id="UP000320531">
    <property type="component" value="Unassembled WGS sequence"/>
</dbReference>
<dbReference type="GO" id="GO:0003676">
    <property type="term" value="F:nucleic acid binding"/>
    <property type="evidence" value="ECO:0007669"/>
    <property type="project" value="InterPro"/>
</dbReference>